<dbReference type="EMBL" id="QICC01000002">
    <property type="protein sequence ID" value="RNM43218.1"/>
    <property type="molecule type" value="Genomic_DNA"/>
</dbReference>
<dbReference type="OrthoDB" id="3173687at2"/>
<reference evidence="3" key="3">
    <citation type="journal article" date="2019" name="Microbiol. Resour. Announc.">
        <title>Draft Genome Sequences of Type Strains of Gordonibacter faecihominis, Paraeggerthella hongkongensis, Parvibacter caecicola,Slackia equolifaciens, Slackia faecicanis, and Slackia isoflavoniconvertens.</title>
        <authorList>
            <person name="Danylec N."/>
            <person name="Stoll D.A."/>
            <person name="Dotsch A."/>
            <person name="Huch M."/>
        </authorList>
    </citation>
    <scope>NUCLEOTIDE SEQUENCE</scope>
    <source>
        <strain evidence="3">DSM 16107</strain>
    </source>
</reference>
<dbReference type="Proteomes" id="UP000270112">
    <property type="component" value="Unassembled WGS sequence"/>
</dbReference>
<dbReference type="InterPro" id="IPR036411">
    <property type="entry name" value="TorD-like_sf"/>
</dbReference>
<dbReference type="InterPro" id="IPR050289">
    <property type="entry name" value="TorD/DmsD_chaperones"/>
</dbReference>
<protein>
    <submittedName>
        <fullName evidence="3">Dehydrogenase</fullName>
    </submittedName>
</protein>
<keyword evidence="1" id="KW-0143">Chaperone</keyword>
<dbReference type="EMBL" id="PPTT01000003">
    <property type="protein sequence ID" value="RDB71051.1"/>
    <property type="molecule type" value="Genomic_DNA"/>
</dbReference>
<organism evidence="3 5">
    <name type="scientific">Eggerthella sinensis</name>
    <dbReference type="NCBI Taxonomy" id="242230"/>
    <lineage>
        <taxon>Bacteria</taxon>
        <taxon>Bacillati</taxon>
        <taxon>Actinomycetota</taxon>
        <taxon>Coriobacteriia</taxon>
        <taxon>Eggerthellales</taxon>
        <taxon>Eggerthellaceae</taxon>
        <taxon>Eggerthella</taxon>
    </lineage>
</organism>
<evidence type="ECO:0000313" key="2">
    <source>
        <dbReference type="EMBL" id="RDB71051.1"/>
    </source>
</evidence>
<dbReference type="Proteomes" id="UP000253817">
    <property type="component" value="Unassembled WGS sequence"/>
</dbReference>
<dbReference type="InterPro" id="IPR020945">
    <property type="entry name" value="DMSO/NO3_reduct_chaperone"/>
</dbReference>
<keyword evidence="4" id="KW-1185">Reference proteome</keyword>
<name>A0A3N0J1V2_9ACTN</name>
<dbReference type="AlphaFoldDB" id="A0A3N0J1V2"/>
<proteinExistence type="predicted"/>
<reference evidence="2 4" key="1">
    <citation type="journal article" date="2018" name="Elife">
        <title>Discovery and characterization of a prevalent human gut bacterial enzyme sufficient for the inactivation of a family of plant toxins.</title>
        <authorList>
            <person name="Koppel N."/>
            <person name="Bisanz J.E."/>
            <person name="Pandelia M.E."/>
            <person name="Turnbaugh P.J."/>
            <person name="Balskus E.P."/>
        </authorList>
    </citation>
    <scope>NUCLEOTIDE SEQUENCE [LARGE SCALE GENOMIC DNA]</scope>
    <source>
        <strain evidence="2 4">DSM 16107</strain>
    </source>
</reference>
<evidence type="ECO:0000256" key="1">
    <source>
        <dbReference type="ARBA" id="ARBA00023186"/>
    </source>
</evidence>
<dbReference type="PANTHER" id="PTHR34227">
    <property type="entry name" value="CHAPERONE PROTEIN YCDY"/>
    <property type="match status" value="1"/>
</dbReference>
<dbReference type="SUPFAM" id="SSF89155">
    <property type="entry name" value="TorD-like"/>
    <property type="match status" value="1"/>
</dbReference>
<dbReference type="RefSeq" id="WP_114545081.1">
    <property type="nucleotide sequence ID" value="NZ_PPTT01000003.1"/>
</dbReference>
<reference evidence="5" key="2">
    <citation type="submission" date="2018-05" db="EMBL/GenBank/DDBJ databases">
        <title>Genome Sequencing of selected type strains of the family Eggerthellaceae.</title>
        <authorList>
            <person name="Danylec N."/>
            <person name="Stoll D.A."/>
            <person name="Doetsch A."/>
            <person name="Huch M."/>
        </authorList>
    </citation>
    <scope>NUCLEOTIDE SEQUENCE [LARGE SCALE GENOMIC DNA]</scope>
    <source>
        <strain evidence="5">DSM 16107</strain>
    </source>
</reference>
<evidence type="ECO:0000313" key="3">
    <source>
        <dbReference type="EMBL" id="RNM43218.1"/>
    </source>
</evidence>
<gene>
    <name evidence="2" type="ORF">C1876_02085</name>
    <name evidence="3" type="ORF">DMP09_00700</name>
</gene>
<dbReference type="Gene3D" id="1.10.3480.10">
    <property type="entry name" value="TorD-like"/>
    <property type="match status" value="1"/>
</dbReference>
<dbReference type="Pfam" id="PF02613">
    <property type="entry name" value="Nitrate_red_del"/>
    <property type="match status" value="1"/>
</dbReference>
<comment type="caution">
    <text evidence="3">The sequence shown here is derived from an EMBL/GenBank/DDBJ whole genome shotgun (WGS) entry which is preliminary data.</text>
</comment>
<sequence>MSTAETFDPAFSLPHRHFMYTLLGRLFGDDPTVGLMGLLRDENVAQQLAYAASLDEALAEAVSAFGGALPNTSSPEAACDQLAGTYTRLFVGPAALPAPPWESVYVNPDPLLFQKSTLAVRRAYREAGYLPASYPHVADDHLAIELNFMAALAGSVVALNETCDERAERDAQGDAAASDEAAAPAASDGEALLRAQAAFLDEHLLRWVDAFATRLSEHEATGVYPAAGRMAAAFCAVDRRTIDRLLVG</sequence>
<evidence type="ECO:0000313" key="5">
    <source>
        <dbReference type="Proteomes" id="UP000270112"/>
    </source>
</evidence>
<evidence type="ECO:0000313" key="4">
    <source>
        <dbReference type="Proteomes" id="UP000253817"/>
    </source>
</evidence>
<dbReference type="PANTHER" id="PTHR34227:SF1">
    <property type="entry name" value="DIMETHYL SULFOXIDE REDUCTASE CHAPERONE-RELATED"/>
    <property type="match status" value="1"/>
</dbReference>
<accession>A0A3N0J1V2</accession>